<dbReference type="Proteomes" id="UP000095282">
    <property type="component" value="Unplaced"/>
</dbReference>
<dbReference type="GO" id="GO:0031072">
    <property type="term" value="F:heat shock protein binding"/>
    <property type="evidence" value="ECO:0007669"/>
    <property type="project" value="TreeGrafter"/>
</dbReference>
<keyword evidence="1" id="KW-1185">Reference proteome</keyword>
<dbReference type="PANTHER" id="PTHR44144">
    <property type="entry name" value="DNAJ HOMOLOG SUBFAMILY C MEMBER 9"/>
    <property type="match status" value="1"/>
</dbReference>
<dbReference type="AlphaFoldDB" id="A0A1I7UB07"/>
<organism evidence="1 2">
    <name type="scientific">Caenorhabditis tropicalis</name>
    <dbReference type="NCBI Taxonomy" id="1561998"/>
    <lineage>
        <taxon>Eukaryota</taxon>
        <taxon>Metazoa</taxon>
        <taxon>Ecdysozoa</taxon>
        <taxon>Nematoda</taxon>
        <taxon>Chromadorea</taxon>
        <taxon>Rhabditida</taxon>
        <taxon>Rhabditina</taxon>
        <taxon>Rhabditomorpha</taxon>
        <taxon>Rhabditoidea</taxon>
        <taxon>Rhabditidae</taxon>
        <taxon>Peloderinae</taxon>
        <taxon>Caenorhabditis</taxon>
    </lineage>
</organism>
<dbReference type="eggNOG" id="KOG0719">
    <property type="taxonomic scope" value="Eukaryota"/>
</dbReference>
<evidence type="ECO:0000313" key="1">
    <source>
        <dbReference type="Proteomes" id="UP000095282"/>
    </source>
</evidence>
<dbReference type="WBParaSite" id="Csp11.Scaffold629.g7520.t1">
    <property type="protein sequence ID" value="Csp11.Scaffold629.g7520.t1"/>
    <property type="gene ID" value="Csp11.Scaffold629.g7520"/>
</dbReference>
<dbReference type="GO" id="GO:0005634">
    <property type="term" value="C:nucleus"/>
    <property type="evidence" value="ECO:0007669"/>
    <property type="project" value="TreeGrafter"/>
</dbReference>
<reference evidence="2" key="1">
    <citation type="submission" date="2016-11" db="UniProtKB">
        <authorList>
            <consortium name="WormBaseParasite"/>
        </authorList>
    </citation>
    <scope>IDENTIFICATION</scope>
</reference>
<evidence type="ECO:0000313" key="2">
    <source>
        <dbReference type="WBParaSite" id="Csp11.Scaffold629.g7520.t1"/>
    </source>
</evidence>
<sequence>MFLEECKAHFGTECLYELLQVKKDCDEKELKKVIIVNQCAGIRINRISMKKKEKPHYQIPNSQQSVSDLGDSDLVALIQNRNKERSSFLDSLEAKYAPSSSKKAKRQ</sequence>
<proteinExistence type="predicted"/>
<dbReference type="STRING" id="1561998.A0A1I7UB07"/>
<protein>
    <submittedName>
        <fullName evidence="2">CASPASE_P20 domain-containing protein</fullName>
    </submittedName>
</protein>
<dbReference type="PANTHER" id="PTHR44144:SF1">
    <property type="entry name" value="DNAJ HOMOLOG SUBFAMILY C MEMBER 9"/>
    <property type="match status" value="1"/>
</dbReference>
<accession>A0A1I7UB07</accession>
<name>A0A1I7UB07_9PELO</name>
<dbReference type="InterPro" id="IPR052594">
    <property type="entry name" value="J_domain-containing_protein"/>
</dbReference>
<dbReference type="GO" id="GO:0005737">
    <property type="term" value="C:cytoplasm"/>
    <property type="evidence" value="ECO:0007669"/>
    <property type="project" value="TreeGrafter"/>
</dbReference>